<proteinExistence type="predicted"/>
<keyword evidence="2" id="KW-1185">Reference proteome</keyword>
<sequence>MKISDFLKAIKADLAKAPELDAVRDLEITPGKFNASEIARQSFKTPALRVAFLGAPKTQAKADSTRQFNGAFAVFIMTEGRDRDLEGIDLVQAVAERIEMNRFVDDMPVGDPTNQRIDVLYTGEVDDTGLALFSVSWTQTMRLGKSQGLADFDDPAAVISEGTVLNTDIDITQLPEGM</sequence>
<accession>A0A0P7IJV4</accession>
<dbReference type="Proteomes" id="UP000050471">
    <property type="component" value="Unassembled WGS sequence"/>
</dbReference>
<name>A0A0P7IJV4_9RHOB</name>
<evidence type="ECO:0000313" key="1">
    <source>
        <dbReference type="EMBL" id="KPN64256.1"/>
    </source>
</evidence>
<dbReference type="OrthoDB" id="7837466at2"/>
<comment type="caution">
    <text evidence="1">The sequence shown here is derived from an EMBL/GenBank/DDBJ whole genome shotgun (WGS) entry which is preliminary data.</text>
</comment>
<gene>
    <name evidence="1" type="ORF">AKJ29_16610</name>
</gene>
<dbReference type="AlphaFoldDB" id="A0A0P7IJV4"/>
<dbReference type="RefSeq" id="WP_055188322.1">
    <property type="nucleotide sequence ID" value="NZ_FPBS01000001.1"/>
</dbReference>
<evidence type="ECO:0000313" key="2">
    <source>
        <dbReference type="Proteomes" id="UP000050471"/>
    </source>
</evidence>
<dbReference type="EMBL" id="LKBA01000004">
    <property type="protein sequence ID" value="KPN64256.1"/>
    <property type="molecule type" value="Genomic_DNA"/>
</dbReference>
<organism evidence="1 2">
    <name type="scientific">Aliiroseovarius crassostreae</name>
    <dbReference type="NCBI Taxonomy" id="154981"/>
    <lineage>
        <taxon>Bacteria</taxon>
        <taxon>Pseudomonadati</taxon>
        <taxon>Pseudomonadota</taxon>
        <taxon>Alphaproteobacteria</taxon>
        <taxon>Rhodobacterales</taxon>
        <taxon>Paracoccaceae</taxon>
        <taxon>Aliiroseovarius</taxon>
    </lineage>
</organism>
<reference evidence="1 2" key="1">
    <citation type="submission" date="2015-09" db="EMBL/GenBank/DDBJ databases">
        <title>Draft genome sequence of Aliiroseovarius crassostreae CV919-312TSm, the causative agent of Roseovarius Oyster Disease (formerly Juvenile Oyster Disease).</title>
        <authorList>
            <person name="Kessner L."/>
            <person name="Spinard E."/>
            <person name="Nelson D."/>
        </authorList>
    </citation>
    <scope>NUCLEOTIDE SEQUENCE [LARGE SCALE GENOMIC DNA]</scope>
    <source>
        <strain evidence="1 2">CV919-312</strain>
    </source>
</reference>
<protein>
    <submittedName>
        <fullName evidence="1">Uncharacterized protein</fullName>
    </submittedName>
</protein>
<dbReference type="STRING" id="154981.AKJ29_16610"/>